<organism evidence="2 3">
    <name type="scientific">candidate division TM6 bacterium JCVI TM6SC1</name>
    <dbReference type="NCBI Taxonomy" id="1306947"/>
    <lineage>
        <taxon>Bacteria</taxon>
        <taxon>Candidatus Babelota</taxon>
        <taxon>Vermiphilus</taxon>
    </lineage>
</organism>
<dbReference type="eggNOG" id="ENOG5033SPN">
    <property type="taxonomic scope" value="Bacteria"/>
</dbReference>
<dbReference type="AlphaFoldDB" id="A0A0D2K579"/>
<protein>
    <recommendedName>
        <fullName evidence="4">TonB-dependent receptor-like beta-barrel domain-containing protein</fullName>
    </recommendedName>
</protein>
<accession>A0A0D2K579</accession>
<evidence type="ECO:0000313" key="3">
    <source>
        <dbReference type="Proteomes" id="UP000032214"/>
    </source>
</evidence>
<reference evidence="2 3" key="1">
    <citation type="journal article" date="2013" name="Proc. Natl. Acad. Sci. U.S.A.">
        <title>Candidate phylum TM6 genome recovered from a hospital sink biofilm provides genomic insights into this uncultivated phylum.</title>
        <authorList>
            <person name="McLean J.S."/>
            <person name="Lombardo M.J."/>
            <person name="Badger J.H."/>
            <person name="Edlund A."/>
            <person name="Novotny M."/>
            <person name="Yee-Greenbaum J."/>
            <person name="Vyahhi N."/>
            <person name="Hall A.P."/>
            <person name="Yang Y."/>
            <person name="Dupont C.L."/>
            <person name="Ziegler M.G."/>
            <person name="Chitsaz H."/>
            <person name="Allen A.E."/>
            <person name="Yooseph S."/>
            <person name="Tesler G."/>
            <person name="Pevzner P.A."/>
            <person name="Friedman R.M."/>
            <person name="Nealson K.H."/>
            <person name="Venter J.C."/>
            <person name="Lasken R.S."/>
        </authorList>
    </citation>
    <scope>NUCLEOTIDE SEQUENCE [LARGE SCALE GENOMIC DNA]</scope>
    <source>
        <strain evidence="2 3">TM6SC1</strain>
    </source>
</reference>
<comment type="caution">
    <text evidence="2">The sequence shown here is derived from an EMBL/GenBank/DDBJ whole genome shotgun (WGS) entry which is preliminary data.</text>
</comment>
<proteinExistence type="predicted"/>
<dbReference type="Proteomes" id="UP000032214">
    <property type="component" value="Unassembled WGS sequence"/>
</dbReference>
<keyword evidence="3" id="KW-1185">Reference proteome</keyword>
<evidence type="ECO:0000313" key="2">
    <source>
        <dbReference type="EMBL" id="KIX85397.1"/>
    </source>
</evidence>
<evidence type="ECO:0008006" key="4">
    <source>
        <dbReference type="Google" id="ProtNLM"/>
    </source>
</evidence>
<gene>
    <name evidence="2" type="ORF">J120_00215</name>
</gene>
<name>A0A0D2K579_9BACT</name>
<keyword evidence="1" id="KW-0732">Signal</keyword>
<feature type="chain" id="PRO_5002245485" description="TonB-dependent receptor-like beta-barrel domain-containing protein" evidence="1">
    <location>
        <begin position="28"/>
        <end position="685"/>
    </location>
</feature>
<evidence type="ECO:0000256" key="1">
    <source>
        <dbReference type="SAM" id="SignalP"/>
    </source>
</evidence>
<feature type="signal peptide" evidence="1">
    <location>
        <begin position="1"/>
        <end position="27"/>
    </location>
</feature>
<sequence length="685" mass="76881">MKPGWRPFRLFLLIIATLSMNPTLLHAISQGDRGILAKTDLDLTYTLAGLYKGETFYGKNLSFLNSSLECDQIFYNRHIIDFNLDVLHGKKTYGITVAEFMFSLRNKAIWGSPGSIAPTINSDVKILDWVTGSHRHALPRQIFWMREGWLRFSINHALNLPFANQHLFTLGAFPFELGRGISLGSAYAVGPELLGFYSESIIDQYAFGALISGEILRKTLFYDIYVAILENKCATLGDTCEKIRGQEYGRLQRPARGFGRVNYLTAGRLKIYPLADRPDKNVLIEPYWLYNNDPEQKVEFLADAESKLATFGLMFEYGGPRVEFGFETAFNIGRQKVRAWDRNQIHAQNREGKLVFVNSQVVMGVDPCAPGAPANLDPYKVPQSTITISPTGQVGSLGRKAQEIIDGAAEDESNNGEYIGTVPGYSAALGDVPAPVAPAQADQLYNAPLRFRNENKNTYNGWFFVIDGSWLLKPSFQVSVAAGVASGDTHNPNHHDKDYNYRGFIGLQEIYTGKRVRSAFLLGGAGKIKRILSAPFSERTINPYAPTITGFTNLVHTGAGFHWKPEDWARRFSLNPNILFYWQEQSTPKFDIATKRDIQGSRASKFLGVELNTFTYTYLLKDLKLYGVGSLYLAGDHYYDIEGKPLNREQARELDKLNTTGFRGKTPNINHDPAFTLNIGLEWKF</sequence>
<dbReference type="EMBL" id="ARQD01000001">
    <property type="protein sequence ID" value="KIX85397.1"/>
    <property type="molecule type" value="Genomic_DNA"/>
</dbReference>